<keyword evidence="4 6" id="KW-1133">Transmembrane helix</keyword>
<feature type="transmembrane region" description="Helical" evidence="6">
    <location>
        <begin position="60"/>
        <end position="81"/>
    </location>
</feature>
<feature type="transmembrane region" description="Helical" evidence="6">
    <location>
        <begin position="273"/>
        <end position="291"/>
    </location>
</feature>
<name>A0A0C1E5L4_9BACT</name>
<dbReference type="InterPro" id="IPR037185">
    <property type="entry name" value="EmrE-like"/>
</dbReference>
<evidence type="ECO:0000256" key="6">
    <source>
        <dbReference type="SAM" id="Phobius"/>
    </source>
</evidence>
<dbReference type="InterPro" id="IPR000620">
    <property type="entry name" value="EamA_dom"/>
</dbReference>
<feature type="transmembrane region" description="Helical" evidence="6">
    <location>
        <begin position="93"/>
        <end position="110"/>
    </location>
</feature>
<feature type="transmembrane region" description="Helical" evidence="6">
    <location>
        <begin position="148"/>
        <end position="170"/>
    </location>
</feature>
<keyword evidence="5 6" id="KW-0472">Membrane</keyword>
<feature type="domain" description="EamA" evidence="7">
    <location>
        <begin position="3"/>
        <end position="131"/>
    </location>
</feature>
<gene>
    <name evidence="8" type="ORF">DB43_AA00170</name>
</gene>
<dbReference type="SUPFAM" id="SSF103481">
    <property type="entry name" value="Multidrug resistance efflux transporter EmrE"/>
    <property type="match status" value="2"/>
</dbReference>
<feature type="transmembrane region" description="Helical" evidence="6">
    <location>
        <begin position="119"/>
        <end position="136"/>
    </location>
</feature>
<dbReference type="PANTHER" id="PTHR32322">
    <property type="entry name" value="INNER MEMBRANE TRANSPORTER"/>
    <property type="match status" value="1"/>
</dbReference>
<comment type="subcellular location">
    <subcellularLocation>
        <location evidence="1">Cell membrane</location>
        <topology evidence="1">Multi-pass membrane protein</topology>
    </subcellularLocation>
</comment>
<evidence type="ECO:0000256" key="3">
    <source>
        <dbReference type="ARBA" id="ARBA00022692"/>
    </source>
</evidence>
<feature type="domain" description="EamA" evidence="7">
    <location>
        <begin position="151"/>
        <end position="290"/>
    </location>
</feature>
<dbReference type="OMA" id="AYGLFFY"/>
<reference evidence="8 9" key="1">
    <citation type="journal article" date="2014" name="Mol. Biol. Evol.">
        <title>Massive expansion of Ubiquitination-related gene families within the Chlamydiae.</title>
        <authorList>
            <person name="Domman D."/>
            <person name="Collingro A."/>
            <person name="Lagkouvardos I."/>
            <person name="Gehre L."/>
            <person name="Weinmaier T."/>
            <person name="Rattei T."/>
            <person name="Subtil A."/>
            <person name="Horn M."/>
        </authorList>
    </citation>
    <scope>NUCLEOTIDE SEQUENCE [LARGE SCALE GENOMIC DNA]</scope>
    <source>
        <strain evidence="8 9">OEW1</strain>
    </source>
</reference>
<feature type="transmembrane region" description="Helical" evidence="6">
    <location>
        <begin position="214"/>
        <end position="235"/>
    </location>
</feature>
<feature type="transmembrane region" description="Helical" evidence="6">
    <location>
        <begin position="247"/>
        <end position="267"/>
    </location>
</feature>
<keyword evidence="3 6" id="KW-0812">Transmembrane</keyword>
<accession>A0A0C1E5L4</accession>
<evidence type="ECO:0000259" key="7">
    <source>
        <dbReference type="Pfam" id="PF00892"/>
    </source>
</evidence>
<evidence type="ECO:0000313" key="9">
    <source>
        <dbReference type="Proteomes" id="UP000031307"/>
    </source>
</evidence>
<sequence length="312" mass="35236">MYLVILLYALFASVFTISKTGLQYAQPFFFVGTRMLCAGILMLAYQFFRARDQFTISKKDLFLFVGLGFFSIYLTNILEFWGLKYLTTFKTCFIYSLSPFVSALLSYLLFSEVMTGKKWLGLLIGFSGFIPILLTTTQEEELTGHFFILSWAEIAVIIAAISSVYGWILLKQLVADRGYSPMMANGVSMLIGGSFALIHSWGVESWSPAPYNEFFPFVECAILLIIVSNLICYNLYGFLLRKYSPTFMSFAGFTTPFFTALFGWFYLGETVSLPFFISAGIVLIGLFVFYLEELKKPIVVQTPEPSAELING</sequence>
<dbReference type="Proteomes" id="UP000031307">
    <property type="component" value="Unassembled WGS sequence"/>
</dbReference>
<dbReference type="EMBL" id="JSAM01000111">
    <property type="protein sequence ID" value="KIA76592.1"/>
    <property type="molecule type" value="Genomic_DNA"/>
</dbReference>
<dbReference type="Pfam" id="PF00892">
    <property type="entry name" value="EamA"/>
    <property type="match status" value="2"/>
</dbReference>
<dbReference type="RefSeq" id="WP_006340636.1">
    <property type="nucleotide sequence ID" value="NZ_BAWW01000066.1"/>
</dbReference>
<dbReference type="AlphaFoldDB" id="A0A0C1E5L4"/>
<evidence type="ECO:0000313" key="8">
    <source>
        <dbReference type="EMBL" id="KIA76592.1"/>
    </source>
</evidence>
<feature type="transmembrane region" description="Helical" evidence="6">
    <location>
        <begin position="182"/>
        <end position="202"/>
    </location>
</feature>
<keyword evidence="2" id="KW-1003">Cell membrane</keyword>
<organism evidence="8 9">
    <name type="scientific">Parachlamydia acanthamoebae</name>
    <dbReference type="NCBI Taxonomy" id="83552"/>
    <lineage>
        <taxon>Bacteria</taxon>
        <taxon>Pseudomonadati</taxon>
        <taxon>Chlamydiota</taxon>
        <taxon>Chlamydiia</taxon>
        <taxon>Parachlamydiales</taxon>
        <taxon>Parachlamydiaceae</taxon>
        <taxon>Parachlamydia</taxon>
    </lineage>
</organism>
<comment type="caution">
    <text evidence="8">The sequence shown here is derived from an EMBL/GenBank/DDBJ whole genome shotgun (WGS) entry which is preliminary data.</text>
</comment>
<feature type="transmembrane region" description="Helical" evidence="6">
    <location>
        <begin position="28"/>
        <end position="48"/>
    </location>
</feature>
<dbReference type="PANTHER" id="PTHR32322:SF18">
    <property type="entry name" value="S-ADENOSYLMETHIONINE_S-ADENOSYLHOMOCYSTEINE TRANSPORTER"/>
    <property type="match status" value="1"/>
</dbReference>
<protein>
    <submittedName>
        <fullName evidence="8">S-adenosylmethionine/S-adenosylhomocysteine transporter</fullName>
    </submittedName>
</protein>
<evidence type="ECO:0000256" key="5">
    <source>
        <dbReference type="ARBA" id="ARBA00023136"/>
    </source>
</evidence>
<dbReference type="InterPro" id="IPR050638">
    <property type="entry name" value="AA-Vitamin_Transporters"/>
</dbReference>
<dbReference type="GO" id="GO:0005886">
    <property type="term" value="C:plasma membrane"/>
    <property type="evidence" value="ECO:0007669"/>
    <property type="project" value="UniProtKB-SubCell"/>
</dbReference>
<evidence type="ECO:0000256" key="1">
    <source>
        <dbReference type="ARBA" id="ARBA00004651"/>
    </source>
</evidence>
<proteinExistence type="predicted"/>
<dbReference type="PATRIC" id="fig|83552.4.peg.2237"/>
<evidence type="ECO:0000256" key="2">
    <source>
        <dbReference type="ARBA" id="ARBA00022475"/>
    </source>
</evidence>
<evidence type="ECO:0000256" key="4">
    <source>
        <dbReference type="ARBA" id="ARBA00022989"/>
    </source>
</evidence>